<dbReference type="InterPro" id="IPR011645">
    <property type="entry name" value="HNOB_dom_associated"/>
</dbReference>
<evidence type="ECO:0000256" key="7">
    <source>
        <dbReference type="ARBA" id="ARBA00023134"/>
    </source>
</evidence>
<keyword evidence="5" id="KW-0547">Nucleotide-binding</keyword>
<evidence type="ECO:0000256" key="13">
    <source>
        <dbReference type="SAM" id="Phobius"/>
    </source>
</evidence>
<dbReference type="PROSITE" id="PS50125">
    <property type="entry name" value="GUANYLATE_CYCLASE_2"/>
    <property type="match status" value="1"/>
</dbReference>
<dbReference type="AlphaFoldDB" id="A0AAU9WUX4"/>
<keyword evidence="10" id="KW-0325">Glycoprotein</keyword>
<evidence type="ECO:0000256" key="3">
    <source>
        <dbReference type="ARBA" id="ARBA00022692"/>
    </source>
</evidence>
<dbReference type="Proteomes" id="UP001159428">
    <property type="component" value="Unassembled WGS sequence"/>
</dbReference>
<evidence type="ECO:0000256" key="6">
    <source>
        <dbReference type="ARBA" id="ARBA00022989"/>
    </source>
</evidence>
<evidence type="ECO:0000256" key="5">
    <source>
        <dbReference type="ARBA" id="ARBA00022741"/>
    </source>
</evidence>
<dbReference type="CDD" id="cd07302">
    <property type="entry name" value="CHD"/>
    <property type="match status" value="1"/>
</dbReference>
<dbReference type="InterPro" id="IPR050401">
    <property type="entry name" value="Cyclic_nucleotide_synthase"/>
</dbReference>
<evidence type="ECO:0000259" key="14">
    <source>
        <dbReference type="PROSITE" id="PS50125"/>
    </source>
</evidence>
<dbReference type="GO" id="GO:0004383">
    <property type="term" value="F:guanylate cyclase activity"/>
    <property type="evidence" value="ECO:0007669"/>
    <property type="project" value="UniProtKB-EC"/>
</dbReference>
<keyword evidence="3 13" id="KW-0812">Transmembrane</keyword>
<evidence type="ECO:0000313" key="16">
    <source>
        <dbReference type="Proteomes" id="UP001159428"/>
    </source>
</evidence>
<dbReference type="Gene3D" id="3.30.70.1230">
    <property type="entry name" value="Nucleotide cyclase"/>
    <property type="match status" value="1"/>
</dbReference>
<evidence type="ECO:0000256" key="10">
    <source>
        <dbReference type="ARBA" id="ARBA00023180"/>
    </source>
</evidence>
<evidence type="ECO:0000256" key="8">
    <source>
        <dbReference type="ARBA" id="ARBA00023136"/>
    </source>
</evidence>
<dbReference type="Pfam" id="PF00211">
    <property type="entry name" value="Guanylate_cyc"/>
    <property type="match status" value="1"/>
</dbReference>
<evidence type="ECO:0000256" key="4">
    <source>
        <dbReference type="ARBA" id="ARBA00022729"/>
    </source>
</evidence>
<dbReference type="SMART" id="SM00044">
    <property type="entry name" value="CYCc"/>
    <property type="match status" value="1"/>
</dbReference>
<reference evidence="15 16" key="1">
    <citation type="submission" date="2022-05" db="EMBL/GenBank/DDBJ databases">
        <authorList>
            <consortium name="Genoscope - CEA"/>
            <person name="William W."/>
        </authorList>
    </citation>
    <scope>NUCLEOTIDE SEQUENCE [LARGE SCALE GENOMIC DNA]</scope>
</reference>
<dbReference type="GO" id="GO:0005886">
    <property type="term" value="C:plasma membrane"/>
    <property type="evidence" value="ECO:0007669"/>
    <property type="project" value="TreeGrafter"/>
</dbReference>
<keyword evidence="12" id="KW-0141">cGMP biosynthesis</keyword>
<dbReference type="GO" id="GO:0004016">
    <property type="term" value="F:adenylate cyclase activity"/>
    <property type="evidence" value="ECO:0007669"/>
    <property type="project" value="TreeGrafter"/>
</dbReference>
<sequence length="626" mass="71118">MKKTRQVEPILDLRLENKISTPKSITRTGRRTQMATMVVVSLIGMTGLTVLTILDALKASQVTTKTKTLQASINLSIEVAGLIHRLQIERGTRVLHFSSDPQQGIWRRVLEAAEETDEVAQNLARWPQDNRETYNFNSLETFLALVNNHRKSHPSNDSTIKEEITFYTQIITNLFDWSFRNVQQTDQDILSDYIGYQMLLIGKERTGIERALGGSYFSRGFFQDTNDLLWYAKQNQLGQDKLKTSMQLVPEIKTIYNKSVEASNRTILVTVEQKRKVILGNKKQNASVELGVEWFDIMTIYINALLKVQKEVGTLILDKLKENVSSAEKDSILKYSVFAFVLLIMPCFVFIVHTIQRYANKLHQTTKQLKEEKHRADCLLYQMLPYPVAEQLKGGQTVKAEQFESVTVFFSDIVDFTQICASISPMEVTHMLNQLYGIFDNHIDKYDVYKVETIGDAYMVVSGLPEKNGHNHVTEVSLMALHLVELMKSVHFGSDDGRDLSVRIGIHTGPCAAGVVGNKMPRYCLFGDTVNTASRMQTTGLPQKIHVSKDTKDMLEFIDGYHLEFRGLVDVKGKGAMETYWLLDNTAPCVSQTNERPDEASSHRYQVRICLSETQVESVSSHSYDR</sequence>
<protein>
    <recommendedName>
        <fullName evidence="2">guanylate cyclase</fullName>
        <ecNumber evidence="2">4.6.1.2</ecNumber>
    </recommendedName>
</protein>
<keyword evidence="9" id="KW-0675">Receptor</keyword>
<dbReference type="FunFam" id="3.30.70.1230:FF:000004">
    <property type="entry name" value="Guanylate cyclase"/>
    <property type="match status" value="1"/>
</dbReference>
<gene>
    <name evidence="15" type="ORF">PMEA_00012709</name>
</gene>
<evidence type="ECO:0000256" key="1">
    <source>
        <dbReference type="ARBA" id="ARBA00004479"/>
    </source>
</evidence>
<evidence type="ECO:0000256" key="12">
    <source>
        <dbReference type="ARBA" id="ARBA00023293"/>
    </source>
</evidence>
<dbReference type="InterPro" id="IPR001054">
    <property type="entry name" value="A/G_cyclase"/>
</dbReference>
<dbReference type="GO" id="GO:0007168">
    <property type="term" value="P:receptor guanylyl cyclase signaling pathway"/>
    <property type="evidence" value="ECO:0007669"/>
    <property type="project" value="TreeGrafter"/>
</dbReference>
<keyword evidence="6 13" id="KW-1133">Transmembrane helix</keyword>
<dbReference type="EC" id="4.6.1.2" evidence="2"/>
<dbReference type="Pfam" id="PF08376">
    <property type="entry name" value="NIT"/>
    <property type="match status" value="1"/>
</dbReference>
<keyword evidence="8 13" id="KW-0472">Membrane</keyword>
<organism evidence="15 16">
    <name type="scientific">Pocillopora meandrina</name>
    <dbReference type="NCBI Taxonomy" id="46732"/>
    <lineage>
        <taxon>Eukaryota</taxon>
        <taxon>Metazoa</taxon>
        <taxon>Cnidaria</taxon>
        <taxon>Anthozoa</taxon>
        <taxon>Hexacorallia</taxon>
        <taxon>Scleractinia</taxon>
        <taxon>Astrocoeniina</taxon>
        <taxon>Pocilloporidae</taxon>
        <taxon>Pocillopora</taxon>
    </lineage>
</organism>
<dbReference type="GO" id="GO:0005525">
    <property type="term" value="F:GTP binding"/>
    <property type="evidence" value="ECO:0007669"/>
    <property type="project" value="UniProtKB-KW"/>
</dbReference>
<keyword evidence="7" id="KW-0342">GTP-binding</keyword>
<evidence type="ECO:0000256" key="2">
    <source>
        <dbReference type="ARBA" id="ARBA00012202"/>
    </source>
</evidence>
<dbReference type="SUPFAM" id="SSF55073">
    <property type="entry name" value="Nucleotide cyclase"/>
    <property type="match status" value="1"/>
</dbReference>
<evidence type="ECO:0000313" key="15">
    <source>
        <dbReference type="EMBL" id="CAH3126738.1"/>
    </source>
</evidence>
<dbReference type="InterPro" id="IPR013587">
    <property type="entry name" value="Nitrate/nitrite_sensing"/>
</dbReference>
<evidence type="ECO:0000256" key="11">
    <source>
        <dbReference type="ARBA" id="ARBA00023239"/>
    </source>
</evidence>
<dbReference type="InterPro" id="IPR029787">
    <property type="entry name" value="Nucleotide_cyclase"/>
</dbReference>
<name>A0AAU9WUX4_9CNID</name>
<feature type="domain" description="Guanylate cyclase" evidence="14">
    <location>
        <begin position="407"/>
        <end position="537"/>
    </location>
</feature>
<proteinExistence type="predicted"/>
<keyword evidence="11" id="KW-0456">Lyase</keyword>
<feature type="transmembrane region" description="Helical" evidence="13">
    <location>
        <begin position="34"/>
        <end position="54"/>
    </location>
</feature>
<keyword evidence="16" id="KW-1185">Reference proteome</keyword>
<dbReference type="Gene3D" id="6.10.250.780">
    <property type="match status" value="1"/>
</dbReference>
<dbReference type="PANTHER" id="PTHR11920:SF501">
    <property type="entry name" value="GUANYLATE CYCLASE 32E"/>
    <property type="match status" value="1"/>
</dbReference>
<dbReference type="EMBL" id="CALNXJ010000022">
    <property type="protein sequence ID" value="CAH3126738.1"/>
    <property type="molecule type" value="Genomic_DNA"/>
</dbReference>
<dbReference type="GO" id="GO:0035556">
    <property type="term" value="P:intracellular signal transduction"/>
    <property type="evidence" value="ECO:0007669"/>
    <property type="project" value="InterPro"/>
</dbReference>
<dbReference type="GO" id="GO:0001653">
    <property type="term" value="F:peptide receptor activity"/>
    <property type="evidence" value="ECO:0007669"/>
    <property type="project" value="TreeGrafter"/>
</dbReference>
<comment type="subcellular location">
    <subcellularLocation>
        <location evidence="1">Membrane</location>
        <topology evidence="1">Single-pass type I membrane protein</topology>
    </subcellularLocation>
</comment>
<comment type="caution">
    <text evidence="15">The sequence shown here is derived from an EMBL/GenBank/DDBJ whole genome shotgun (WGS) entry which is preliminary data.</text>
</comment>
<dbReference type="PANTHER" id="PTHR11920">
    <property type="entry name" value="GUANYLYL CYCLASE"/>
    <property type="match status" value="1"/>
</dbReference>
<evidence type="ECO:0000256" key="9">
    <source>
        <dbReference type="ARBA" id="ARBA00023170"/>
    </source>
</evidence>
<keyword evidence="4" id="KW-0732">Signal</keyword>
<dbReference type="Pfam" id="PF07701">
    <property type="entry name" value="HNOBA"/>
    <property type="match status" value="1"/>
</dbReference>
<accession>A0AAU9WUX4</accession>